<gene>
    <name evidence="2" type="ORF">C7I55_24935</name>
</gene>
<dbReference type="AlphaFoldDB" id="A0A2P7QF83"/>
<proteinExistence type="predicted"/>
<keyword evidence="1" id="KW-0812">Transmembrane</keyword>
<name>A0A2P7QF83_9SPHN</name>
<feature type="transmembrane region" description="Helical" evidence="1">
    <location>
        <begin position="45"/>
        <end position="78"/>
    </location>
</feature>
<dbReference type="EMBL" id="PXYI01000012">
    <property type="protein sequence ID" value="PSJ36641.1"/>
    <property type="molecule type" value="Genomic_DNA"/>
</dbReference>
<keyword evidence="1" id="KW-0472">Membrane</keyword>
<dbReference type="Proteomes" id="UP000241167">
    <property type="component" value="Unassembled WGS sequence"/>
</dbReference>
<evidence type="ECO:0000313" key="2">
    <source>
        <dbReference type="EMBL" id="PSJ36641.1"/>
    </source>
</evidence>
<organism evidence="2 3">
    <name type="scientific">Allosphingosinicella deserti</name>
    <dbReference type="NCBI Taxonomy" id="2116704"/>
    <lineage>
        <taxon>Bacteria</taxon>
        <taxon>Pseudomonadati</taxon>
        <taxon>Pseudomonadota</taxon>
        <taxon>Alphaproteobacteria</taxon>
        <taxon>Sphingomonadales</taxon>
        <taxon>Sphingomonadaceae</taxon>
        <taxon>Allosphingosinicella</taxon>
    </lineage>
</organism>
<reference evidence="2 3" key="1">
    <citation type="submission" date="2018-03" db="EMBL/GenBank/DDBJ databases">
        <title>The draft genome of Sphingosinicella sp. GL-C-18.</title>
        <authorList>
            <person name="Liu L."/>
            <person name="Li L."/>
            <person name="Liang L."/>
            <person name="Zhang X."/>
            <person name="Wang T."/>
        </authorList>
    </citation>
    <scope>NUCLEOTIDE SEQUENCE [LARGE SCALE GENOMIC DNA]</scope>
    <source>
        <strain evidence="2 3">GL-C-18</strain>
    </source>
</reference>
<dbReference type="RefSeq" id="WP_106515773.1">
    <property type="nucleotide sequence ID" value="NZ_PXYI01000012.1"/>
</dbReference>
<feature type="transmembrane region" description="Helical" evidence="1">
    <location>
        <begin position="99"/>
        <end position="124"/>
    </location>
</feature>
<sequence>MMWLASLAAILSVLVLRVAWGRRTRSHALNGAGWGLMLLAAGLGWRAAGAWGTSVASLAGMGAAFVLLALAAVTAPAGSERASNRRAGMLPEGGEPLGLARRVATFAITVLLAGAAGVGAALGLRSLSLAVGAAEANAIAIGFFAMPLAWALLGFYVLMERRRVRQLGILAVFVLAGLPAFVTGGAA</sequence>
<keyword evidence="3" id="KW-1185">Reference proteome</keyword>
<comment type="caution">
    <text evidence="2">The sequence shown here is derived from an EMBL/GenBank/DDBJ whole genome shotgun (WGS) entry which is preliminary data.</text>
</comment>
<feature type="transmembrane region" description="Helical" evidence="1">
    <location>
        <begin position="136"/>
        <end position="158"/>
    </location>
</feature>
<accession>A0A2P7QF83</accession>
<feature type="transmembrane region" description="Helical" evidence="1">
    <location>
        <begin position="167"/>
        <end position="186"/>
    </location>
</feature>
<evidence type="ECO:0000256" key="1">
    <source>
        <dbReference type="SAM" id="Phobius"/>
    </source>
</evidence>
<protein>
    <submittedName>
        <fullName evidence="2">Uncharacterized protein</fullName>
    </submittedName>
</protein>
<dbReference type="OrthoDB" id="7573860at2"/>
<keyword evidence="1" id="KW-1133">Transmembrane helix</keyword>
<evidence type="ECO:0000313" key="3">
    <source>
        <dbReference type="Proteomes" id="UP000241167"/>
    </source>
</evidence>